<feature type="transmembrane region" description="Helical" evidence="5">
    <location>
        <begin position="388"/>
        <end position="412"/>
    </location>
</feature>
<evidence type="ECO:0000256" key="6">
    <source>
        <dbReference type="RuleBase" id="RU000320"/>
    </source>
</evidence>
<protein>
    <recommendedName>
        <fullName evidence="5">NADH-quinone oxidoreductase subunit N</fullName>
        <ecNumber evidence="5">7.1.1.-</ecNumber>
    </recommendedName>
    <alternativeName>
        <fullName evidence="5">NADH dehydrogenase I subunit N</fullName>
    </alternativeName>
    <alternativeName>
        <fullName evidence="5">NDH-1 subunit N</fullName>
    </alternativeName>
</protein>
<dbReference type="PANTHER" id="PTHR22773">
    <property type="entry name" value="NADH DEHYDROGENASE"/>
    <property type="match status" value="1"/>
</dbReference>
<feature type="transmembrane region" description="Helical" evidence="5">
    <location>
        <begin position="314"/>
        <end position="335"/>
    </location>
</feature>
<dbReference type="Proteomes" id="UP000695264">
    <property type="component" value="Unassembled WGS sequence"/>
</dbReference>
<feature type="transmembrane region" description="Helical" evidence="5">
    <location>
        <begin position="280"/>
        <end position="302"/>
    </location>
</feature>
<reference evidence="9 10" key="1">
    <citation type="submission" date="2020-03" db="EMBL/GenBank/DDBJ databases">
        <title>WGS of actinomycetes isolated from Thailand.</title>
        <authorList>
            <person name="Thawai C."/>
        </authorList>
    </citation>
    <scope>NUCLEOTIDE SEQUENCE [LARGE SCALE GENOMIC DNA]</scope>
    <source>
        <strain evidence="9 10">PLAI 1-29</strain>
    </source>
</reference>
<feature type="transmembrane region" description="Helical" evidence="5">
    <location>
        <begin position="424"/>
        <end position="444"/>
    </location>
</feature>
<evidence type="ECO:0000256" key="1">
    <source>
        <dbReference type="ARBA" id="ARBA00004127"/>
    </source>
</evidence>
<keyword evidence="3 5" id="KW-1133">Transmembrane helix</keyword>
<comment type="function">
    <text evidence="5">NDH-1 shuttles electrons from NADH, via FMN and iron-sulfur (Fe-S) centers, to quinones in the respiratory chain. The immediate electron acceptor for the enzyme in this species is believed to be a menaquinone. Couples the redox reaction to proton translocation (for every two electrons transferred, four hydrogen ions are translocated across the cytoplasmic membrane), and thus conserves the redox energy in a proton gradient.</text>
</comment>
<organism evidence="9 10">
    <name type="scientific">Streptomyces zingiberis</name>
    <dbReference type="NCBI Taxonomy" id="2053010"/>
    <lineage>
        <taxon>Bacteria</taxon>
        <taxon>Bacillati</taxon>
        <taxon>Actinomycetota</taxon>
        <taxon>Actinomycetes</taxon>
        <taxon>Kitasatosporales</taxon>
        <taxon>Streptomycetaceae</taxon>
        <taxon>Streptomyces</taxon>
    </lineage>
</organism>
<proteinExistence type="inferred from homology"/>
<feature type="transmembrane region" description="Helical" evidence="5">
    <location>
        <begin position="544"/>
        <end position="565"/>
    </location>
</feature>
<keyword evidence="2 5" id="KW-0812">Transmembrane</keyword>
<dbReference type="InterPro" id="IPR001750">
    <property type="entry name" value="ND/Mrp_TM"/>
</dbReference>
<keyword evidence="10" id="KW-1185">Reference proteome</keyword>
<dbReference type="EC" id="7.1.1.-" evidence="5"/>
<keyword evidence="5" id="KW-0813">Transport</keyword>
<comment type="subunit">
    <text evidence="5">NDH-1 is composed of 14 different subunits. Subunits NuoA, H, J, K, L, M, N constitute the membrane sector of the complex.</text>
</comment>
<keyword evidence="5" id="KW-1278">Translocase</keyword>
<evidence type="ECO:0000256" key="2">
    <source>
        <dbReference type="ARBA" id="ARBA00022692"/>
    </source>
</evidence>
<gene>
    <name evidence="5" type="primary">nuoN</name>
    <name evidence="9" type="ORF">HCK00_21055</name>
</gene>
<keyword evidence="5" id="KW-0874">Quinone</keyword>
<feature type="domain" description="NADH:quinone oxidoreductase/Mrp antiporter transmembrane" evidence="8">
    <location>
        <begin position="133"/>
        <end position="438"/>
    </location>
</feature>
<feature type="region of interest" description="Disordered" evidence="7">
    <location>
        <begin position="496"/>
        <end position="526"/>
    </location>
</feature>
<feature type="transmembrane region" description="Helical" evidence="5">
    <location>
        <begin position="347"/>
        <end position="368"/>
    </location>
</feature>
<evidence type="ECO:0000313" key="10">
    <source>
        <dbReference type="Proteomes" id="UP000695264"/>
    </source>
</evidence>
<comment type="catalytic activity">
    <reaction evidence="5">
        <text>a quinone + NADH + 5 H(+)(in) = a quinol + NAD(+) + 4 H(+)(out)</text>
        <dbReference type="Rhea" id="RHEA:57888"/>
        <dbReference type="ChEBI" id="CHEBI:15378"/>
        <dbReference type="ChEBI" id="CHEBI:24646"/>
        <dbReference type="ChEBI" id="CHEBI:57540"/>
        <dbReference type="ChEBI" id="CHEBI:57945"/>
        <dbReference type="ChEBI" id="CHEBI:132124"/>
    </reaction>
</comment>
<feature type="transmembrane region" description="Helical" evidence="5">
    <location>
        <begin position="40"/>
        <end position="62"/>
    </location>
</feature>
<feature type="transmembrane region" description="Helical" evidence="5">
    <location>
        <begin position="12"/>
        <end position="33"/>
    </location>
</feature>
<dbReference type="Pfam" id="PF00361">
    <property type="entry name" value="Proton_antipo_M"/>
    <property type="match status" value="1"/>
</dbReference>
<keyword evidence="4 5" id="KW-0472">Membrane</keyword>
<keyword evidence="5" id="KW-1003">Cell membrane</keyword>
<evidence type="ECO:0000256" key="4">
    <source>
        <dbReference type="ARBA" id="ARBA00023136"/>
    </source>
</evidence>
<comment type="caution">
    <text evidence="9">The sequence shown here is derived from an EMBL/GenBank/DDBJ whole genome shotgun (WGS) entry which is preliminary data.</text>
</comment>
<feature type="transmembrane region" description="Helical" evidence="5">
    <location>
        <begin position="139"/>
        <end position="158"/>
    </location>
</feature>
<dbReference type="EMBL" id="JAATEN010000019">
    <property type="protein sequence ID" value="NJQ02961.1"/>
    <property type="molecule type" value="Genomic_DNA"/>
</dbReference>
<name>A0ABX1BZA0_9ACTN</name>
<dbReference type="HAMAP" id="MF_00445">
    <property type="entry name" value="NDH1_NuoN_1"/>
    <property type="match status" value="1"/>
</dbReference>
<feature type="transmembrane region" description="Helical" evidence="5">
    <location>
        <begin position="116"/>
        <end position="133"/>
    </location>
</feature>
<evidence type="ECO:0000256" key="5">
    <source>
        <dbReference type="HAMAP-Rule" id="MF_00445"/>
    </source>
</evidence>
<keyword evidence="5" id="KW-0520">NAD</keyword>
<feature type="transmembrane region" description="Helical" evidence="5">
    <location>
        <begin position="82"/>
        <end position="104"/>
    </location>
</feature>
<dbReference type="RefSeq" id="WP_168103587.1">
    <property type="nucleotide sequence ID" value="NZ_JAATEN010000019.1"/>
</dbReference>
<dbReference type="InterPro" id="IPR010096">
    <property type="entry name" value="NADH-Q_OxRdtase_suN/2"/>
</dbReference>
<evidence type="ECO:0000256" key="7">
    <source>
        <dbReference type="SAM" id="MobiDB-lite"/>
    </source>
</evidence>
<feature type="transmembrane region" description="Helical" evidence="5">
    <location>
        <begin position="250"/>
        <end position="274"/>
    </location>
</feature>
<comment type="subcellular location">
    <subcellularLocation>
        <location evidence="5">Cell membrane</location>
        <topology evidence="5">Multi-pass membrane protein</topology>
    </subcellularLocation>
    <subcellularLocation>
        <location evidence="1">Endomembrane system</location>
        <topology evidence="1">Multi-pass membrane protein</topology>
    </subcellularLocation>
    <subcellularLocation>
        <location evidence="6">Membrane</location>
        <topology evidence="6">Multi-pass membrane protein</topology>
    </subcellularLocation>
</comment>
<evidence type="ECO:0000259" key="8">
    <source>
        <dbReference type="Pfam" id="PF00361"/>
    </source>
</evidence>
<sequence length="574" mass="56720">MTSLVQSVDWLALAPPALAAGAALVVLVADLFLPERRKPLLGVLATAGLLLAGLALLPLLGGERRTFCLTTDPDTCSYVADPFALAFQFLVLGGALLTALISLHTVRDRQVPAGEYWFLLLASAAGAALLPASRDLATLVIALEVASLPVFALVGLVRDSRLSGESALKFFLSSVTATAVMLLGVSFVYAVTGALHLPRVADGLADVPPGLATLATAGVALTLVGFAFKAAAAPFHFWVPDTYIGAPVPVAGYLSVVGKAAGLAGLILVAVVAFPSHAEVWGPVVAVLAALTMTAGNAAALRQRPDRAHGAVRLLAWSSVGQAGYLLVPVAAAAYTGASGGAVGTAVAYALMYAAVNLGAFAVTALVVRARPAGRIADFRGLWAEHPLAALALAFFLLVLAGLPPGVIGLFAKAAVVSAALEAGLGWLALVTAVNVVIALVYYLRWTADLFRAPVTGTADGPADGGASATADGGADGGPATLSAVGAAAGPAESPAAGAGSATAAPRGSTKGAATGTTASGASAAPGVSAAPGGAAPLRTPVSLAAAISLAAVLGVALSGAPQLVLRFVTAALF</sequence>
<feature type="transmembrane region" description="Helical" evidence="5">
    <location>
        <begin position="211"/>
        <end position="238"/>
    </location>
</feature>
<comment type="similarity">
    <text evidence="5">Belongs to the complex I subunit 2 family.</text>
</comment>
<accession>A0ABX1BZA0</accession>
<evidence type="ECO:0000313" key="9">
    <source>
        <dbReference type="EMBL" id="NJQ02961.1"/>
    </source>
</evidence>
<feature type="transmembrane region" description="Helical" evidence="5">
    <location>
        <begin position="170"/>
        <end position="191"/>
    </location>
</feature>
<evidence type="ECO:0000256" key="3">
    <source>
        <dbReference type="ARBA" id="ARBA00022989"/>
    </source>
</evidence>